<evidence type="ECO:0000313" key="2">
    <source>
        <dbReference type="EMBL" id="NDU43787.1"/>
    </source>
</evidence>
<keyword evidence="1" id="KW-0472">Membrane</keyword>
<gene>
    <name evidence="2" type="ORF">GL267_14495</name>
</gene>
<evidence type="ECO:0000256" key="1">
    <source>
        <dbReference type="SAM" id="Phobius"/>
    </source>
</evidence>
<dbReference type="AlphaFoldDB" id="A0A845UDE5"/>
<reference evidence="2" key="1">
    <citation type="submission" date="2019-11" db="EMBL/GenBank/DDBJ databases">
        <title>Acidithiobacillus ferrianus sp. nov.: a facultatively anaerobic and extremely acidophilic chemolithoautotroph.</title>
        <authorList>
            <person name="Norris P.R."/>
            <person name="Falagan C."/>
            <person name="Moya-Beltran A."/>
            <person name="Castro M."/>
            <person name="Quatrini R."/>
            <person name="Johnson D.B."/>
        </authorList>
    </citation>
    <scope>NUCLEOTIDE SEQUENCE [LARGE SCALE GENOMIC DNA]</scope>
    <source>
        <strain evidence="2">MG</strain>
    </source>
</reference>
<organism evidence="2">
    <name type="scientific">Acidithiobacillus ferrianus</name>
    <dbReference type="NCBI Taxonomy" id="2678518"/>
    <lineage>
        <taxon>Bacteria</taxon>
        <taxon>Pseudomonadati</taxon>
        <taxon>Pseudomonadota</taxon>
        <taxon>Acidithiobacillia</taxon>
        <taxon>Acidithiobacillales</taxon>
        <taxon>Acidithiobacillaceae</taxon>
        <taxon>Acidithiobacillus</taxon>
    </lineage>
</organism>
<sequence length="49" mass="5624">LFLLMLLNDRDIMGNYINRPWQNWSAFAIVGFLILANGLYGYTIVFPSA</sequence>
<keyword evidence="1" id="KW-0812">Transmembrane</keyword>
<protein>
    <submittedName>
        <fullName evidence="2">Divalent metal cation transporter</fullName>
    </submittedName>
</protein>
<accession>A0A845UDE5</accession>
<feature type="transmembrane region" description="Helical" evidence="1">
    <location>
        <begin position="24"/>
        <end position="45"/>
    </location>
</feature>
<dbReference type="EMBL" id="WNJL01000046">
    <property type="protein sequence ID" value="NDU43787.1"/>
    <property type="molecule type" value="Genomic_DNA"/>
</dbReference>
<name>A0A845UDE5_9PROT</name>
<proteinExistence type="predicted"/>
<feature type="non-terminal residue" evidence="2">
    <location>
        <position position="1"/>
    </location>
</feature>
<comment type="caution">
    <text evidence="2">The sequence shown here is derived from an EMBL/GenBank/DDBJ whole genome shotgun (WGS) entry which is preliminary data.</text>
</comment>
<keyword evidence="1" id="KW-1133">Transmembrane helix</keyword>